<name>A0AAD8EDA2_DIPPU</name>
<proteinExistence type="predicted"/>
<feature type="non-terminal residue" evidence="2">
    <location>
        <position position="1"/>
    </location>
</feature>
<evidence type="ECO:0000256" key="1">
    <source>
        <dbReference type="SAM" id="Phobius"/>
    </source>
</evidence>
<evidence type="ECO:0008006" key="4">
    <source>
        <dbReference type="Google" id="ProtNLM"/>
    </source>
</evidence>
<feature type="transmembrane region" description="Helical" evidence="1">
    <location>
        <begin position="21"/>
        <end position="39"/>
    </location>
</feature>
<evidence type="ECO:0000313" key="2">
    <source>
        <dbReference type="EMBL" id="KAJ9586300.1"/>
    </source>
</evidence>
<feature type="transmembrane region" description="Helical" evidence="1">
    <location>
        <begin position="45"/>
        <end position="67"/>
    </location>
</feature>
<accession>A0AAD8EDA2</accession>
<organism evidence="2 3">
    <name type="scientific">Diploptera punctata</name>
    <name type="common">Pacific beetle cockroach</name>
    <dbReference type="NCBI Taxonomy" id="6984"/>
    <lineage>
        <taxon>Eukaryota</taxon>
        <taxon>Metazoa</taxon>
        <taxon>Ecdysozoa</taxon>
        <taxon>Arthropoda</taxon>
        <taxon>Hexapoda</taxon>
        <taxon>Insecta</taxon>
        <taxon>Pterygota</taxon>
        <taxon>Neoptera</taxon>
        <taxon>Polyneoptera</taxon>
        <taxon>Dictyoptera</taxon>
        <taxon>Blattodea</taxon>
        <taxon>Blaberoidea</taxon>
        <taxon>Blaberidae</taxon>
        <taxon>Diplopterinae</taxon>
        <taxon>Diploptera</taxon>
    </lineage>
</organism>
<gene>
    <name evidence="2" type="ORF">L9F63_020063</name>
</gene>
<sequence length="73" mass="8509">CILMGVVRLRLPPFSVHRLGTNLLYFHFTLFYILFSHFLNYELYFRVVFLIFSVSEGALGLSILISVTRPNPE</sequence>
<evidence type="ECO:0000313" key="3">
    <source>
        <dbReference type="Proteomes" id="UP001233999"/>
    </source>
</evidence>
<dbReference type="Gene3D" id="1.10.287.3510">
    <property type="match status" value="1"/>
</dbReference>
<keyword evidence="1" id="KW-0472">Membrane</keyword>
<reference evidence="2" key="2">
    <citation type="submission" date="2023-05" db="EMBL/GenBank/DDBJ databases">
        <authorList>
            <person name="Fouks B."/>
        </authorList>
    </citation>
    <scope>NUCLEOTIDE SEQUENCE</scope>
    <source>
        <strain evidence="2">Stay&amp;Tobe</strain>
        <tissue evidence="2">Testes</tissue>
    </source>
</reference>
<comment type="caution">
    <text evidence="2">The sequence shown here is derived from an EMBL/GenBank/DDBJ whole genome shotgun (WGS) entry which is preliminary data.</text>
</comment>
<dbReference type="Proteomes" id="UP001233999">
    <property type="component" value="Unassembled WGS sequence"/>
</dbReference>
<dbReference type="EMBL" id="JASPKZ010007175">
    <property type="protein sequence ID" value="KAJ9586300.1"/>
    <property type="molecule type" value="Genomic_DNA"/>
</dbReference>
<protein>
    <recommendedName>
        <fullName evidence="4">NADH dehydrogenase subunit 4L</fullName>
    </recommendedName>
</protein>
<dbReference type="AlphaFoldDB" id="A0AAD8EDA2"/>
<keyword evidence="1" id="KW-0812">Transmembrane</keyword>
<feature type="non-terminal residue" evidence="2">
    <location>
        <position position="73"/>
    </location>
</feature>
<reference evidence="2" key="1">
    <citation type="journal article" date="2023" name="IScience">
        <title>Live-bearing cockroach genome reveals convergent evolutionary mechanisms linked to viviparity in insects and beyond.</title>
        <authorList>
            <person name="Fouks B."/>
            <person name="Harrison M.C."/>
            <person name="Mikhailova A.A."/>
            <person name="Marchal E."/>
            <person name="English S."/>
            <person name="Carruthers M."/>
            <person name="Jennings E.C."/>
            <person name="Chiamaka E.L."/>
            <person name="Frigard R.A."/>
            <person name="Pippel M."/>
            <person name="Attardo G.M."/>
            <person name="Benoit J.B."/>
            <person name="Bornberg-Bauer E."/>
            <person name="Tobe S.S."/>
        </authorList>
    </citation>
    <scope>NUCLEOTIDE SEQUENCE</scope>
    <source>
        <strain evidence="2">Stay&amp;Tobe</strain>
    </source>
</reference>
<keyword evidence="1" id="KW-1133">Transmembrane helix</keyword>
<keyword evidence="3" id="KW-1185">Reference proteome</keyword>